<dbReference type="OrthoDB" id="9812066at2"/>
<keyword evidence="2" id="KW-1185">Reference proteome</keyword>
<organism evidence="1 2">
    <name type="scientific">Magnetospirillum moscoviense</name>
    <dbReference type="NCBI Taxonomy" id="1437059"/>
    <lineage>
        <taxon>Bacteria</taxon>
        <taxon>Pseudomonadati</taxon>
        <taxon>Pseudomonadota</taxon>
        <taxon>Alphaproteobacteria</taxon>
        <taxon>Rhodospirillales</taxon>
        <taxon>Rhodospirillaceae</taxon>
        <taxon>Magnetospirillum</taxon>
    </lineage>
</organism>
<name>A0A178MJW1_9PROT</name>
<protein>
    <submittedName>
        <fullName evidence="1">Addiction module toxin RelE</fullName>
    </submittedName>
</protein>
<dbReference type="STRING" id="1437059.A6A05_15160"/>
<dbReference type="Proteomes" id="UP000078543">
    <property type="component" value="Unassembled WGS sequence"/>
</dbReference>
<dbReference type="EMBL" id="LWQU01000161">
    <property type="protein sequence ID" value="OAN48417.1"/>
    <property type="molecule type" value="Genomic_DNA"/>
</dbReference>
<dbReference type="InterPro" id="IPR009387">
    <property type="entry name" value="HigB-2"/>
</dbReference>
<dbReference type="Pfam" id="PF06296">
    <property type="entry name" value="RelE"/>
    <property type="match status" value="1"/>
</dbReference>
<proteinExistence type="predicted"/>
<reference evidence="1 2" key="1">
    <citation type="submission" date="2016-04" db="EMBL/GenBank/DDBJ databases">
        <title>Draft genome sequence of freshwater magnetotactic bacteria Magnetospirillum marisnigri SP-1 and Magnetospirillum moscoviense BB-1.</title>
        <authorList>
            <person name="Koziaeva V."/>
            <person name="Dziuba M.V."/>
            <person name="Ivanov T.M."/>
            <person name="Kuznetsov B."/>
            <person name="Grouzdev D.S."/>
        </authorList>
    </citation>
    <scope>NUCLEOTIDE SEQUENCE [LARGE SCALE GENOMIC DNA]</scope>
    <source>
        <strain evidence="1 2">BB-1</strain>
    </source>
</reference>
<dbReference type="AlphaFoldDB" id="A0A178MJW1"/>
<accession>A0A178MJW1</accession>
<dbReference type="PIRSF" id="PIRSF039032">
    <property type="entry name" value="HigB-2"/>
    <property type="match status" value="1"/>
</dbReference>
<evidence type="ECO:0000313" key="1">
    <source>
        <dbReference type="EMBL" id="OAN48417.1"/>
    </source>
</evidence>
<gene>
    <name evidence="1" type="ORF">A6A05_15160</name>
</gene>
<sequence length="116" mass="13111">MTFKAITVQETNTFTRQAAALLSDEERAEVIDFLAYNPEAGSLIRGTGGIRKVRYGAKGKGKSGGVRVIYYYHSDLMPLYALMVYAKNEQEELTAEDRKELAAFVTALKERWKARR</sequence>
<comment type="caution">
    <text evidence="1">The sequence shown here is derived from an EMBL/GenBank/DDBJ whole genome shotgun (WGS) entry which is preliminary data.</text>
</comment>
<evidence type="ECO:0000313" key="2">
    <source>
        <dbReference type="Proteomes" id="UP000078543"/>
    </source>
</evidence>